<dbReference type="Proteomes" id="UP000000600">
    <property type="component" value="Unassembled WGS sequence"/>
</dbReference>
<dbReference type="HOGENOM" id="CLU_1149186_0_0_1"/>
<proteinExistence type="predicted"/>
<dbReference type="OMA" id="YYKDWIH"/>
<dbReference type="EMBL" id="CT868014">
    <property type="protein sequence ID" value="CAK61548.1"/>
    <property type="molecule type" value="Genomic_DNA"/>
</dbReference>
<dbReference type="InParanoid" id="A0BSN1"/>
<accession>A0BSN1</accession>
<organism evidence="1 2">
    <name type="scientific">Paramecium tetraurelia</name>
    <dbReference type="NCBI Taxonomy" id="5888"/>
    <lineage>
        <taxon>Eukaryota</taxon>
        <taxon>Sar</taxon>
        <taxon>Alveolata</taxon>
        <taxon>Ciliophora</taxon>
        <taxon>Intramacronucleata</taxon>
        <taxon>Oligohymenophorea</taxon>
        <taxon>Peniculida</taxon>
        <taxon>Parameciidae</taxon>
        <taxon>Paramecium</taxon>
    </lineage>
</organism>
<gene>
    <name evidence="1" type="ORF">GSPATT00031780001</name>
</gene>
<keyword evidence="2" id="KW-1185">Reference proteome</keyword>
<dbReference type="OrthoDB" id="305484at2759"/>
<evidence type="ECO:0000313" key="1">
    <source>
        <dbReference type="EMBL" id="CAK61548.1"/>
    </source>
</evidence>
<reference evidence="1 2" key="1">
    <citation type="journal article" date="2006" name="Nature">
        <title>Global trends of whole-genome duplications revealed by the ciliate Paramecium tetraurelia.</title>
        <authorList>
            <consortium name="Genoscope"/>
            <person name="Aury J.-M."/>
            <person name="Jaillon O."/>
            <person name="Duret L."/>
            <person name="Noel B."/>
            <person name="Jubin C."/>
            <person name="Porcel B.M."/>
            <person name="Segurens B."/>
            <person name="Daubin V."/>
            <person name="Anthouard V."/>
            <person name="Aiach N."/>
            <person name="Arnaiz O."/>
            <person name="Billaut A."/>
            <person name="Beisson J."/>
            <person name="Blanc I."/>
            <person name="Bouhouche K."/>
            <person name="Camara F."/>
            <person name="Duharcourt S."/>
            <person name="Guigo R."/>
            <person name="Gogendeau D."/>
            <person name="Katinka M."/>
            <person name="Keller A.-M."/>
            <person name="Kissmehl R."/>
            <person name="Klotz C."/>
            <person name="Koll F."/>
            <person name="Le Moue A."/>
            <person name="Lepere C."/>
            <person name="Malinsky S."/>
            <person name="Nowacki M."/>
            <person name="Nowak J.K."/>
            <person name="Plattner H."/>
            <person name="Poulain J."/>
            <person name="Ruiz F."/>
            <person name="Serrano V."/>
            <person name="Zagulski M."/>
            <person name="Dessen P."/>
            <person name="Betermier M."/>
            <person name="Weissenbach J."/>
            <person name="Scarpelli C."/>
            <person name="Schachter V."/>
            <person name="Sperling L."/>
            <person name="Meyer E."/>
            <person name="Cohen J."/>
            <person name="Wincker P."/>
        </authorList>
    </citation>
    <scope>NUCLEOTIDE SEQUENCE [LARGE SCALE GENOMIC DNA]</scope>
    <source>
        <strain evidence="1 2">Stock d4-2</strain>
    </source>
</reference>
<dbReference type="GeneID" id="5014730"/>
<evidence type="ECO:0000313" key="2">
    <source>
        <dbReference type="Proteomes" id="UP000000600"/>
    </source>
</evidence>
<dbReference type="AlphaFoldDB" id="A0BSN1"/>
<sequence length="259" mass="30527">MEPLTILTNIIQPEYLKYYKDWIHIASEKEARGLQLIGAIYKHKGRKLFRQYSDRQSQSKTSNSSITRANRSIRIRVILLQSILNSFKKAEEMHRKNQTSTTYGTEFGYLQKLLKPQNNVFKFKKCSELEFAQPLNDLAKLFLDNWIEMNDELEFQELVLNCLRALFSRFKAQLVPKTEMKQATLQLFIRVKYEYKPDWKLSNPIRVDKAGTDINAYKTNYNAIFKQRLKQEQIKQKIAELDGTDFAKALTIHKSFKIT</sequence>
<dbReference type="eggNOG" id="ENOG502SHFQ">
    <property type="taxonomic scope" value="Eukaryota"/>
</dbReference>
<name>A0BSN1_PARTE</name>
<dbReference type="RefSeq" id="XP_001428946.1">
    <property type="nucleotide sequence ID" value="XM_001428909.1"/>
</dbReference>
<protein>
    <submittedName>
        <fullName evidence="1">Uncharacterized protein</fullName>
    </submittedName>
</protein>
<dbReference type="KEGG" id="ptm:GSPATT00031780001"/>